<feature type="region of interest" description="Disordered" evidence="1">
    <location>
        <begin position="25"/>
        <end position="48"/>
    </location>
</feature>
<dbReference type="Proteomes" id="UP001431776">
    <property type="component" value="Unassembled WGS sequence"/>
</dbReference>
<evidence type="ECO:0000313" key="3">
    <source>
        <dbReference type="Proteomes" id="UP001431776"/>
    </source>
</evidence>
<reference evidence="2" key="1">
    <citation type="submission" date="2023-05" db="EMBL/GenBank/DDBJ databases">
        <title>Anaerotaeda fermentans gen. nov., sp. nov., a novel anaerobic planctomycete of the new family within the order Sedimentisphaerales isolated from Taman Peninsula, Russia.</title>
        <authorList>
            <person name="Khomyakova M.A."/>
            <person name="Merkel A.Y."/>
            <person name="Slobodkin A.I."/>
        </authorList>
    </citation>
    <scope>NUCLEOTIDE SEQUENCE</scope>
    <source>
        <strain evidence="2">M17dextr</strain>
    </source>
</reference>
<dbReference type="EMBL" id="JASCXX010000011">
    <property type="protein sequence ID" value="MDI6449548.1"/>
    <property type="molecule type" value="Genomic_DNA"/>
</dbReference>
<gene>
    <name evidence="2" type="ORF">QJ522_10885</name>
</gene>
<comment type="caution">
    <text evidence="2">The sequence shown here is derived from an EMBL/GenBank/DDBJ whole genome shotgun (WGS) entry which is preliminary data.</text>
</comment>
<name>A0AAW6U2V8_9BACT</name>
<evidence type="ECO:0000313" key="2">
    <source>
        <dbReference type="EMBL" id="MDI6449548.1"/>
    </source>
</evidence>
<organism evidence="2 3">
    <name type="scientific">Anaerobaca lacustris</name>
    <dbReference type="NCBI Taxonomy" id="3044600"/>
    <lineage>
        <taxon>Bacteria</taxon>
        <taxon>Pseudomonadati</taxon>
        <taxon>Planctomycetota</taxon>
        <taxon>Phycisphaerae</taxon>
        <taxon>Sedimentisphaerales</taxon>
        <taxon>Anaerobacaceae</taxon>
        <taxon>Anaerobaca</taxon>
    </lineage>
</organism>
<protein>
    <submittedName>
        <fullName evidence="2">Uncharacterized protein</fullName>
    </submittedName>
</protein>
<proteinExistence type="predicted"/>
<dbReference type="AlphaFoldDB" id="A0AAW6U2V8"/>
<keyword evidence="3" id="KW-1185">Reference proteome</keyword>
<dbReference type="RefSeq" id="WP_349244954.1">
    <property type="nucleotide sequence ID" value="NZ_JASCXX010000011.1"/>
</dbReference>
<evidence type="ECO:0000256" key="1">
    <source>
        <dbReference type="SAM" id="MobiDB-lite"/>
    </source>
</evidence>
<accession>A0AAW6U2V8</accession>
<sequence length="48" mass="5579">MSSPQKSDLKEQQLGCYRLWVRPKTSDKKAKKRGHSILLGPYFSNSKR</sequence>